<dbReference type="InterPro" id="IPR036265">
    <property type="entry name" value="HIT-like_sf"/>
</dbReference>
<comment type="caution">
    <text evidence="3">The sequence shown here is derived from an EMBL/GenBank/DDBJ whole genome shotgun (WGS) entry which is preliminary data.</text>
</comment>
<evidence type="ECO:0000313" key="4">
    <source>
        <dbReference type="Proteomes" id="UP001500221"/>
    </source>
</evidence>
<dbReference type="InterPro" id="IPR011146">
    <property type="entry name" value="HIT-like"/>
</dbReference>
<feature type="domain" description="HIT" evidence="2">
    <location>
        <begin position="11"/>
        <end position="119"/>
    </location>
</feature>
<reference evidence="4" key="1">
    <citation type="journal article" date="2019" name="Int. J. Syst. Evol. Microbiol.">
        <title>The Global Catalogue of Microorganisms (GCM) 10K type strain sequencing project: providing services to taxonomists for standard genome sequencing and annotation.</title>
        <authorList>
            <consortium name="The Broad Institute Genomics Platform"/>
            <consortium name="The Broad Institute Genome Sequencing Center for Infectious Disease"/>
            <person name="Wu L."/>
            <person name="Ma J."/>
        </authorList>
    </citation>
    <scope>NUCLEOTIDE SEQUENCE [LARGE SCALE GENOMIC DNA]</scope>
    <source>
        <strain evidence="4">JCM 18459</strain>
    </source>
</reference>
<name>A0ABP9PKM5_9ACTN</name>
<evidence type="ECO:0000259" key="2">
    <source>
        <dbReference type="PROSITE" id="PS51084"/>
    </source>
</evidence>
<comment type="caution">
    <text evidence="1">Lacks conserved residue(s) required for the propagation of feature annotation.</text>
</comment>
<dbReference type="SUPFAM" id="SSF54197">
    <property type="entry name" value="HIT-like"/>
    <property type="match status" value="1"/>
</dbReference>
<dbReference type="RefSeq" id="WP_345456177.1">
    <property type="nucleotide sequence ID" value="NZ_BAABKG010000002.1"/>
</dbReference>
<sequence>MTEADDWRQDRVRAAIEGRNPTVLAELPAAFAVIGDVQFLPGYALALTRTPGVDRLSDLPRAERLRYLADVDLLADAVETVCRRLDPAYRRLNVEILGNTDAFLHCHVWPRYEWEPPEIIGRPVWLYDPGRWRDPSTALGPAHDELRAALTAEVVARRDSPEFRLGG</sequence>
<gene>
    <name evidence="3" type="ORF">GCM10023340_14100</name>
</gene>
<dbReference type="Proteomes" id="UP001500221">
    <property type="component" value="Unassembled WGS sequence"/>
</dbReference>
<accession>A0ABP9PKM5</accession>
<dbReference type="EMBL" id="BAABKG010000002">
    <property type="protein sequence ID" value="GAA5145195.1"/>
    <property type="molecule type" value="Genomic_DNA"/>
</dbReference>
<keyword evidence="4" id="KW-1185">Reference proteome</keyword>
<dbReference type="Gene3D" id="3.30.428.10">
    <property type="entry name" value="HIT-like"/>
    <property type="match status" value="1"/>
</dbReference>
<protein>
    <submittedName>
        <fullName evidence="3">DeoR family transcriptional regulator</fullName>
    </submittedName>
</protein>
<proteinExistence type="predicted"/>
<organism evidence="3 4">
    <name type="scientific">Nocardioides marinquilinus</name>
    <dbReference type="NCBI Taxonomy" id="1210400"/>
    <lineage>
        <taxon>Bacteria</taxon>
        <taxon>Bacillati</taxon>
        <taxon>Actinomycetota</taxon>
        <taxon>Actinomycetes</taxon>
        <taxon>Propionibacteriales</taxon>
        <taxon>Nocardioidaceae</taxon>
        <taxon>Nocardioides</taxon>
    </lineage>
</organism>
<dbReference type="PROSITE" id="PS51084">
    <property type="entry name" value="HIT_2"/>
    <property type="match status" value="1"/>
</dbReference>
<evidence type="ECO:0000256" key="1">
    <source>
        <dbReference type="PROSITE-ProRule" id="PRU00464"/>
    </source>
</evidence>
<evidence type="ECO:0000313" key="3">
    <source>
        <dbReference type="EMBL" id="GAA5145195.1"/>
    </source>
</evidence>
<dbReference type="Pfam" id="PF01230">
    <property type="entry name" value="HIT"/>
    <property type="match status" value="1"/>
</dbReference>